<feature type="transmembrane region" description="Helical" evidence="1">
    <location>
        <begin position="148"/>
        <end position="169"/>
    </location>
</feature>
<evidence type="ECO:0000313" key="4">
    <source>
        <dbReference type="Proteomes" id="UP000030762"/>
    </source>
</evidence>
<evidence type="ECO:0000256" key="2">
    <source>
        <dbReference type="SAM" id="SignalP"/>
    </source>
</evidence>
<dbReference type="InParanoid" id="T0S7J7"/>
<keyword evidence="1" id="KW-0812">Transmembrane</keyword>
<dbReference type="VEuPathDB" id="FungiDB:SDRG_02112"/>
<sequence>MLAMRLAALLLLAWASLAVAANVKALTPNVLATGQVIYPGAPVVYALETAPGQAYEVKLSYRATTPSFFKLRLLDDGEAERQRSHGAMRRMLNTEKTFVTGSADGRMQYVEVTMQVEGVSYRLSADELARRATTFDILLEELVVGIPVSAFTLIGVALALLILMVLFVYPRVSALVHDTDTIPLKTR</sequence>
<feature type="chain" id="PRO_5004571432" evidence="2">
    <location>
        <begin position="21"/>
        <end position="187"/>
    </location>
</feature>
<name>T0S7J7_SAPDV</name>
<evidence type="ECO:0000313" key="3">
    <source>
        <dbReference type="EMBL" id="EQC41058.1"/>
    </source>
</evidence>
<keyword evidence="1" id="KW-0472">Membrane</keyword>
<dbReference type="AlphaFoldDB" id="T0S7J7"/>
<dbReference type="GeneID" id="19942839"/>
<dbReference type="RefSeq" id="XP_008605902.1">
    <property type="nucleotide sequence ID" value="XM_008607680.1"/>
</dbReference>
<dbReference type="OMA" id="HGAMRRM"/>
<accession>T0S7J7</accession>
<dbReference type="PANTHER" id="PTHR35465">
    <property type="entry name" value="CAVEOLIN-1 PROTEIN"/>
    <property type="match status" value="1"/>
</dbReference>
<organism evidence="3 4">
    <name type="scientific">Saprolegnia diclina (strain VS20)</name>
    <dbReference type="NCBI Taxonomy" id="1156394"/>
    <lineage>
        <taxon>Eukaryota</taxon>
        <taxon>Sar</taxon>
        <taxon>Stramenopiles</taxon>
        <taxon>Oomycota</taxon>
        <taxon>Saprolegniomycetes</taxon>
        <taxon>Saprolegniales</taxon>
        <taxon>Saprolegniaceae</taxon>
        <taxon>Saprolegnia</taxon>
    </lineage>
</organism>
<evidence type="ECO:0000256" key="1">
    <source>
        <dbReference type="SAM" id="Phobius"/>
    </source>
</evidence>
<reference evidence="3 4" key="1">
    <citation type="submission" date="2012-04" db="EMBL/GenBank/DDBJ databases">
        <title>The Genome Sequence of Saprolegnia declina VS20.</title>
        <authorList>
            <consortium name="The Broad Institute Genome Sequencing Platform"/>
            <person name="Russ C."/>
            <person name="Nusbaum C."/>
            <person name="Tyler B."/>
            <person name="van West P."/>
            <person name="Dieguez-Uribeondo J."/>
            <person name="de Bruijn I."/>
            <person name="Tripathy S."/>
            <person name="Jiang R."/>
            <person name="Young S.K."/>
            <person name="Zeng Q."/>
            <person name="Gargeya S."/>
            <person name="Fitzgerald M."/>
            <person name="Haas B."/>
            <person name="Abouelleil A."/>
            <person name="Alvarado L."/>
            <person name="Arachchi H.M."/>
            <person name="Berlin A."/>
            <person name="Chapman S.B."/>
            <person name="Goldberg J."/>
            <person name="Griggs A."/>
            <person name="Gujja S."/>
            <person name="Hansen M."/>
            <person name="Howarth C."/>
            <person name="Imamovic A."/>
            <person name="Larimer J."/>
            <person name="McCowen C."/>
            <person name="Montmayeur A."/>
            <person name="Murphy C."/>
            <person name="Neiman D."/>
            <person name="Pearson M."/>
            <person name="Priest M."/>
            <person name="Roberts A."/>
            <person name="Saif S."/>
            <person name="Shea T."/>
            <person name="Sisk P."/>
            <person name="Sykes S."/>
            <person name="Wortman J."/>
            <person name="Nusbaum C."/>
            <person name="Birren B."/>
        </authorList>
    </citation>
    <scope>NUCLEOTIDE SEQUENCE [LARGE SCALE GENOMIC DNA]</scope>
    <source>
        <strain evidence="3 4">VS20</strain>
    </source>
</reference>
<dbReference type="Proteomes" id="UP000030762">
    <property type="component" value="Unassembled WGS sequence"/>
</dbReference>
<dbReference type="OrthoDB" id="3360032at2759"/>
<dbReference type="PANTHER" id="PTHR35465:SF1">
    <property type="entry name" value="PHOSPHATIDYLINOSITOL-GLYCAN BIOSYNTHESIS CLASS X PROTEIN"/>
    <property type="match status" value="1"/>
</dbReference>
<proteinExistence type="predicted"/>
<dbReference type="EMBL" id="JH767135">
    <property type="protein sequence ID" value="EQC41058.1"/>
    <property type="molecule type" value="Genomic_DNA"/>
</dbReference>
<keyword evidence="4" id="KW-1185">Reference proteome</keyword>
<gene>
    <name evidence="3" type="ORF">SDRG_02112</name>
</gene>
<protein>
    <submittedName>
        <fullName evidence="3">Uncharacterized protein</fullName>
    </submittedName>
</protein>
<feature type="signal peptide" evidence="2">
    <location>
        <begin position="1"/>
        <end position="20"/>
    </location>
</feature>
<keyword evidence="2" id="KW-0732">Signal</keyword>
<keyword evidence="1" id="KW-1133">Transmembrane helix</keyword>